<evidence type="ECO:0000259" key="7">
    <source>
        <dbReference type="PROSITE" id="PS51898"/>
    </source>
</evidence>
<dbReference type="InterPro" id="IPR011010">
    <property type="entry name" value="DNA_brk_join_enz"/>
</dbReference>
<dbReference type="Pfam" id="PF14659">
    <property type="entry name" value="Phage_int_SAM_3"/>
    <property type="match status" value="1"/>
</dbReference>
<dbReference type="SUPFAM" id="SSF56349">
    <property type="entry name" value="DNA breaking-rejoining enzymes"/>
    <property type="match status" value="1"/>
</dbReference>
<evidence type="ECO:0000256" key="4">
    <source>
        <dbReference type="ARBA" id="ARBA00023125"/>
    </source>
</evidence>
<dbReference type="InterPro" id="IPR050090">
    <property type="entry name" value="Tyrosine_recombinase_XerCD"/>
</dbReference>
<gene>
    <name evidence="9" type="ORF">H8S62_08985</name>
</gene>
<sequence>MARKTVERNISYDDVRGLYYVYMDYGSDEGGHRIKQYRTCPSLSTARRLLREFRAELDNHRQVAPRAVTLDQWLEYWMEQVILPNRAETTVYGYRKIIENHLSDALGDVPIQKLTPQHLQTYYTALMRDKGLSANTVRRHHDLLSAALHMAMRQDMILRCPTERVEPPRVIPHEAKYYGPEELKRLYALAEGTWLELIVKLAGMLGLRREEICGLRWCSVDFVQRKLHVCEARTAAGARIIQKETKNRSSNRILHLTDELVRLLKRERARQAENRLALGERYEDSGMVAADRFGRPLSPNAVSLAFTRFISKNGLPKITLHGLRHTFATVASAQGAPLFDIGKALGHSTPSTTGRIYTHLLDQNHEATLARVANALK</sequence>
<evidence type="ECO:0000313" key="10">
    <source>
        <dbReference type="Proteomes" id="UP000607645"/>
    </source>
</evidence>
<keyword evidence="10" id="KW-1185">Reference proteome</keyword>
<keyword evidence="5" id="KW-0233">DNA recombination</keyword>
<evidence type="ECO:0000256" key="3">
    <source>
        <dbReference type="ARBA" id="ARBA00022908"/>
    </source>
</evidence>
<keyword evidence="4 6" id="KW-0238">DNA-binding</keyword>
<dbReference type="CDD" id="cd01189">
    <property type="entry name" value="INT_ICEBs1_C_like"/>
    <property type="match status" value="1"/>
</dbReference>
<dbReference type="AlphaFoldDB" id="A0A8J6JKW6"/>
<dbReference type="InterPro" id="IPR013762">
    <property type="entry name" value="Integrase-like_cat_sf"/>
</dbReference>
<comment type="similarity">
    <text evidence="2">Belongs to the 'phage' integrase family.</text>
</comment>
<comment type="function">
    <text evidence="1">Site-specific tyrosine recombinase, which acts by catalyzing the cutting and rejoining of the recombining DNA molecules.</text>
</comment>
<protein>
    <submittedName>
        <fullName evidence="9">Site-specific integrase</fullName>
    </submittedName>
</protein>
<feature type="domain" description="Tyr recombinase" evidence="7">
    <location>
        <begin position="173"/>
        <end position="371"/>
    </location>
</feature>
<dbReference type="PANTHER" id="PTHR30349">
    <property type="entry name" value="PHAGE INTEGRASE-RELATED"/>
    <property type="match status" value="1"/>
</dbReference>
<dbReference type="InterPro" id="IPR004107">
    <property type="entry name" value="Integrase_SAM-like_N"/>
</dbReference>
<dbReference type="InterPro" id="IPR044068">
    <property type="entry name" value="CB"/>
</dbReference>
<organism evidence="9 10">
    <name type="scientific">Lawsonibacter faecis</name>
    <dbReference type="NCBI Taxonomy" id="2763052"/>
    <lineage>
        <taxon>Bacteria</taxon>
        <taxon>Bacillati</taxon>
        <taxon>Bacillota</taxon>
        <taxon>Clostridia</taxon>
        <taxon>Eubacteriales</taxon>
        <taxon>Oscillospiraceae</taxon>
        <taxon>Lawsonibacter</taxon>
    </lineage>
</organism>
<reference evidence="9" key="1">
    <citation type="submission" date="2020-08" db="EMBL/GenBank/DDBJ databases">
        <title>Genome public.</title>
        <authorList>
            <person name="Liu C."/>
            <person name="Sun Q."/>
        </authorList>
    </citation>
    <scope>NUCLEOTIDE SEQUENCE</scope>
    <source>
        <strain evidence="9">NSJ-52</strain>
    </source>
</reference>
<dbReference type="Pfam" id="PF00589">
    <property type="entry name" value="Phage_integrase"/>
    <property type="match status" value="1"/>
</dbReference>
<proteinExistence type="inferred from homology"/>
<feature type="domain" description="Core-binding (CB)" evidence="8">
    <location>
        <begin position="68"/>
        <end position="152"/>
    </location>
</feature>
<dbReference type="PROSITE" id="PS51898">
    <property type="entry name" value="TYR_RECOMBINASE"/>
    <property type="match status" value="1"/>
</dbReference>
<accession>A0A8J6JKW6</accession>
<name>A0A8J6JKW6_9FIRM</name>
<evidence type="ECO:0000259" key="8">
    <source>
        <dbReference type="PROSITE" id="PS51900"/>
    </source>
</evidence>
<evidence type="ECO:0000256" key="2">
    <source>
        <dbReference type="ARBA" id="ARBA00008857"/>
    </source>
</evidence>
<dbReference type="PROSITE" id="PS51900">
    <property type="entry name" value="CB"/>
    <property type="match status" value="1"/>
</dbReference>
<dbReference type="GO" id="GO:0015074">
    <property type="term" value="P:DNA integration"/>
    <property type="evidence" value="ECO:0007669"/>
    <property type="project" value="UniProtKB-KW"/>
</dbReference>
<comment type="caution">
    <text evidence="9">The sequence shown here is derived from an EMBL/GenBank/DDBJ whole genome shotgun (WGS) entry which is preliminary data.</text>
</comment>
<dbReference type="InterPro" id="IPR010998">
    <property type="entry name" value="Integrase_recombinase_N"/>
</dbReference>
<evidence type="ECO:0000256" key="5">
    <source>
        <dbReference type="ARBA" id="ARBA00023172"/>
    </source>
</evidence>
<evidence type="ECO:0000313" key="9">
    <source>
        <dbReference type="EMBL" id="MBC5737142.1"/>
    </source>
</evidence>
<dbReference type="RefSeq" id="WP_186919081.1">
    <property type="nucleotide sequence ID" value="NZ_JACOPQ010000006.1"/>
</dbReference>
<keyword evidence="3" id="KW-0229">DNA integration</keyword>
<evidence type="ECO:0000256" key="1">
    <source>
        <dbReference type="ARBA" id="ARBA00003283"/>
    </source>
</evidence>
<dbReference type="GO" id="GO:0006310">
    <property type="term" value="P:DNA recombination"/>
    <property type="evidence" value="ECO:0007669"/>
    <property type="project" value="UniProtKB-KW"/>
</dbReference>
<evidence type="ECO:0000256" key="6">
    <source>
        <dbReference type="PROSITE-ProRule" id="PRU01248"/>
    </source>
</evidence>
<dbReference type="InterPro" id="IPR002104">
    <property type="entry name" value="Integrase_catalytic"/>
</dbReference>
<dbReference type="Gene3D" id="1.10.443.10">
    <property type="entry name" value="Intergrase catalytic core"/>
    <property type="match status" value="1"/>
</dbReference>
<dbReference type="Proteomes" id="UP000607645">
    <property type="component" value="Unassembled WGS sequence"/>
</dbReference>
<dbReference type="GO" id="GO:0003677">
    <property type="term" value="F:DNA binding"/>
    <property type="evidence" value="ECO:0007669"/>
    <property type="project" value="UniProtKB-UniRule"/>
</dbReference>
<dbReference type="EMBL" id="JACOPQ010000006">
    <property type="protein sequence ID" value="MBC5737142.1"/>
    <property type="molecule type" value="Genomic_DNA"/>
</dbReference>
<dbReference type="Gene3D" id="1.10.150.130">
    <property type="match status" value="1"/>
</dbReference>